<name>A0A918IN39_9ACTN</name>
<dbReference type="RefSeq" id="WP_189959901.1">
    <property type="nucleotide sequence ID" value="NZ_BMVG01000081.1"/>
</dbReference>
<gene>
    <name evidence="1" type="ORF">GCM10010339_93400</name>
</gene>
<keyword evidence="2" id="KW-1185">Reference proteome</keyword>
<accession>A0A918IN39</accession>
<evidence type="ECO:0000313" key="1">
    <source>
        <dbReference type="EMBL" id="GGW23576.1"/>
    </source>
</evidence>
<proteinExistence type="predicted"/>
<sequence>MRGPAPSRRIAFAIRTGAARGAVDQGLAGALRETLRRLSVRVLDRDA</sequence>
<protein>
    <submittedName>
        <fullName evidence="1">Uncharacterized protein</fullName>
    </submittedName>
</protein>
<reference evidence="1" key="1">
    <citation type="journal article" date="2014" name="Int. J. Syst. Evol. Microbiol.">
        <title>Complete genome sequence of Corynebacterium casei LMG S-19264T (=DSM 44701T), isolated from a smear-ripened cheese.</title>
        <authorList>
            <consortium name="US DOE Joint Genome Institute (JGI-PGF)"/>
            <person name="Walter F."/>
            <person name="Albersmeier A."/>
            <person name="Kalinowski J."/>
            <person name="Ruckert C."/>
        </authorList>
    </citation>
    <scope>NUCLEOTIDE SEQUENCE</scope>
    <source>
        <strain evidence="1">JCM 4714</strain>
    </source>
</reference>
<organism evidence="1 2">
    <name type="scientific">Streptomyces alanosinicus</name>
    <dbReference type="NCBI Taxonomy" id="68171"/>
    <lineage>
        <taxon>Bacteria</taxon>
        <taxon>Bacillati</taxon>
        <taxon>Actinomycetota</taxon>
        <taxon>Actinomycetes</taxon>
        <taxon>Kitasatosporales</taxon>
        <taxon>Streptomycetaceae</taxon>
        <taxon>Streptomyces</taxon>
    </lineage>
</organism>
<comment type="caution">
    <text evidence="1">The sequence shown here is derived from an EMBL/GenBank/DDBJ whole genome shotgun (WGS) entry which is preliminary data.</text>
</comment>
<dbReference type="EMBL" id="BMVG01000081">
    <property type="protein sequence ID" value="GGW23576.1"/>
    <property type="molecule type" value="Genomic_DNA"/>
</dbReference>
<reference evidence="1" key="2">
    <citation type="submission" date="2020-09" db="EMBL/GenBank/DDBJ databases">
        <authorList>
            <person name="Sun Q."/>
            <person name="Ohkuma M."/>
        </authorList>
    </citation>
    <scope>NUCLEOTIDE SEQUENCE</scope>
    <source>
        <strain evidence="1">JCM 4714</strain>
    </source>
</reference>
<dbReference type="Proteomes" id="UP000655443">
    <property type="component" value="Unassembled WGS sequence"/>
</dbReference>
<evidence type="ECO:0000313" key="2">
    <source>
        <dbReference type="Proteomes" id="UP000655443"/>
    </source>
</evidence>
<dbReference type="AlphaFoldDB" id="A0A918IN39"/>